<evidence type="ECO:0000256" key="7">
    <source>
        <dbReference type="ARBA" id="ARBA00022763"/>
    </source>
</evidence>
<dbReference type="InterPro" id="IPR058856">
    <property type="entry name" value="ASCC3_N"/>
</dbReference>
<dbReference type="SUPFAM" id="SSF81296">
    <property type="entry name" value="E set domains"/>
    <property type="match status" value="1"/>
</dbReference>
<dbReference type="SMART" id="SM00382">
    <property type="entry name" value="AAA"/>
    <property type="match status" value="2"/>
</dbReference>
<evidence type="ECO:0000256" key="14">
    <source>
        <dbReference type="ARBA" id="ARBA00034541"/>
    </source>
</evidence>
<dbReference type="Gene3D" id="1.10.150.20">
    <property type="entry name" value="5' to 3' exonuclease, C-terminal subdomain"/>
    <property type="match status" value="1"/>
</dbReference>
<feature type="domain" description="Helicase C-terminal" evidence="16">
    <location>
        <begin position="695"/>
        <end position="913"/>
    </location>
</feature>
<dbReference type="InterPro" id="IPR004179">
    <property type="entry name" value="Sec63-dom"/>
</dbReference>
<dbReference type="InterPro" id="IPR036390">
    <property type="entry name" value="WH_DNA-bd_sf"/>
</dbReference>
<dbReference type="InterPro" id="IPR050474">
    <property type="entry name" value="Hel308_SKI2-like"/>
</dbReference>
<keyword evidence="5" id="KW-0677">Repeat</keyword>
<dbReference type="FunFam" id="3.40.50.300:FF:000102">
    <property type="entry name" value="RNA helicase, activating signal cointegrator 1"/>
    <property type="match status" value="1"/>
</dbReference>
<comment type="subcellular location">
    <subcellularLocation>
        <location evidence="2">Cytoplasm</location>
        <location evidence="2">Cytosol</location>
    </subcellularLocation>
    <subcellularLocation>
        <location evidence="1">Nucleus speckle</location>
    </subcellularLocation>
</comment>
<feature type="domain" description="Helicase ATP-binding" evidence="15">
    <location>
        <begin position="1335"/>
        <end position="1510"/>
    </location>
</feature>
<proteinExistence type="inferred from homology"/>
<evidence type="ECO:0000256" key="12">
    <source>
        <dbReference type="ARBA" id="ARBA00023235"/>
    </source>
</evidence>
<dbReference type="GO" id="GO:0016787">
    <property type="term" value="F:hydrolase activity"/>
    <property type="evidence" value="ECO:0007669"/>
    <property type="project" value="UniProtKB-KW"/>
</dbReference>
<dbReference type="Proteomes" id="UP001165740">
    <property type="component" value="Chromosome 6"/>
</dbReference>
<dbReference type="FunFam" id="3.40.50.300:FF:000231">
    <property type="entry name" value="Activating signal cointegrator 1 complex subunit 3"/>
    <property type="match status" value="1"/>
</dbReference>
<keyword evidence="17" id="KW-1185">Reference proteome</keyword>
<evidence type="ECO:0000256" key="8">
    <source>
        <dbReference type="ARBA" id="ARBA00022801"/>
    </source>
</evidence>
<reference evidence="18" key="1">
    <citation type="submission" date="2025-08" db="UniProtKB">
        <authorList>
            <consortium name="RefSeq"/>
        </authorList>
    </citation>
    <scope>IDENTIFICATION</scope>
</reference>
<protein>
    <recommendedName>
        <fullName evidence="14">U5 small nuclear ribonucleoprotein 200 kDa helicase</fullName>
    </recommendedName>
</protein>
<dbReference type="Pfam" id="PF23445">
    <property type="entry name" value="WHD_SNRNP200"/>
    <property type="match status" value="2"/>
</dbReference>
<evidence type="ECO:0000259" key="16">
    <source>
        <dbReference type="PROSITE" id="PS51194"/>
    </source>
</evidence>
<dbReference type="FunFam" id="1.10.3380.10:FF:000002">
    <property type="entry name" value="Activating signal cointegrator 1 complex subunit 3"/>
    <property type="match status" value="1"/>
</dbReference>
<dbReference type="InterPro" id="IPR014756">
    <property type="entry name" value="Ig_E-set"/>
</dbReference>
<dbReference type="Pfam" id="PF18149">
    <property type="entry name" value="Helicase_PWI"/>
    <property type="match status" value="1"/>
</dbReference>
<dbReference type="Gene3D" id="2.60.40.150">
    <property type="entry name" value="C2 domain"/>
    <property type="match status" value="2"/>
</dbReference>
<dbReference type="GO" id="GO:0005737">
    <property type="term" value="C:cytoplasm"/>
    <property type="evidence" value="ECO:0007669"/>
    <property type="project" value="UniProtKB-SubCell"/>
</dbReference>
<evidence type="ECO:0000256" key="2">
    <source>
        <dbReference type="ARBA" id="ARBA00004514"/>
    </source>
</evidence>
<dbReference type="OMA" id="MCSATEF"/>
<organism evidence="17 18">
    <name type="scientific">Biomphalaria glabrata</name>
    <name type="common">Bloodfluke planorb</name>
    <name type="synonym">Freshwater snail</name>
    <dbReference type="NCBI Taxonomy" id="6526"/>
    <lineage>
        <taxon>Eukaryota</taxon>
        <taxon>Metazoa</taxon>
        <taxon>Spiralia</taxon>
        <taxon>Lophotrochozoa</taxon>
        <taxon>Mollusca</taxon>
        <taxon>Gastropoda</taxon>
        <taxon>Heterobranchia</taxon>
        <taxon>Euthyneura</taxon>
        <taxon>Panpulmonata</taxon>
        <taxon>Hygrophila</taxon>
        <taxon>Lymnaeoidea</taxon>
        <taxon>Planorbidae</taxon>
        <taxon>Biomphalaria</taxon>
    </lineage>
</organism>
<evidence type="ECO:0000313" key="18">
    <source>
        <dbReference type="RefSeq" id="XP_055889429.1"/>
    </source>
</evidence>
<evidence type="ECO:0000256" key="9">
    <source>
        <dbReference type="ARBA" id="ARBA00022806"/>
    </source>
</evidence>
<dbReference type="Pfam" id="PF26582">
    <property type="entry name" value="ASCC3_N"/>
    <property type="match status" value="1"/>
</dbReference>
<evidence type="ECO:0000313" key="17">
    <source>
        <dbReference type="Proteomes" id="UP001165740"/>
    </source>
</evidence>
<dbReference type="CDD" id="cd18795">
    <property type="entry name" value="SF2_C_Ski2"/>
    <property type="match status" value="2"/>
</dbReference>
<dbReference type="FunFam" id="1.10.10.10:FF:000024">
    <property type="entry name" value="U5 small nuclear ribonucleoprotein helicase"/>
    <property type="match status" value="1"/>
</dbReference>
<dbReference type="InterPro" id="IPR035892">
    <property type="entry name" value="C2_domain_sf"/>
</dbReference>
<dbReference type="InterPro" id="IPR041094">
    <property type="entry name" value="Brr2_helicase_PWI"/>
</dbReference>
<keyword evidence="10" id="KW-0067">ATP-binding</keyword>
<dbReference type="CDD" id="cd18020">
    <property type="entry name" value="DEXHc_ASCC3_1"/>
    <property type="match status" value="1"/>
</dbReference>
<dbReference type="Pfam" id="PF00270">
    <property type="entry name" value="DEAD"/>
    <property type="match status" value="2"/>
</dbReference>
<dbReference type="FunFam" id="1.10.10.10:FF:000012">
    <property type="entry name" value="U5 small nuclear ribonucleoprotein helicase"/>
    <property type="match status" value="1"/>
</dbReference>
<keyword evidence="11" id="KW-0234">DNA repair</keyword>
<dbReference type="SMART" id="SM00487">
    <property type="entry name" value="DEXDc"/>
    <property type="match status" value="2"/>
</dbReference>
<dbReference type="CDD" id="cd18022">
    <property type="entry name" value="DEXHc_ASCC3_2"/>
    <property type="match status" value="1"/>
</dbReference>
<dbReference type="GO" id="GO:0004386">
    <property type="term" value="F:helicase activity"/>
    <property type="evidence" value="ECO:0007669"/>
    <property type="project" value="UniProtKB-KW"/>
</dbReference>
<dbReference type="Gene3D" id="3.40.50.300">
    <property type="entry name" value="P-loop containing nucleotide triphosphate hydrolases"/>
    <property type="match status" value="4"/>
</dbReference>
<dbReference type="FunFam" id="2.60.40.150:FF:000113">
    <property type="entry name" value="activating signal cointegrator 1 complex subunit 3"/>
    <property type="match status" value="1"/>
</dbReference>
<dbReference type="SUPFAM" id="SSF46785">
    <property type="entry name" value="Winged helix' DNA-binding domain"/>
    <property type="match status" value="2"/>
</dbReference>
<dbReference type="Pfam" id="PF00271">
    <property type="entry name" value="Helicase_C"/>
    <property type="match status" value="2"/>
</dbReference>
<feature type="domain" description="Helicase C-terminal" evidence="16">
    <location>
        <begin position="1543"/>
        <end position="1750"/>
    </location>
</feature>
<keyword evidence="8" id="KW-0378">Hydrolase</keyword>
<dbReference type="GO" id="GO:0003676">
    <property type="term" value="F:nucleic acid binding"/>
    <property type="evidence" value="ECO:0007669"/>
    <property type="project" value="InterPro"/>
</dbReference>
<evidence type="ECO:0000259" key="15">
    <source>
        <dbReference type="PROSITE" id="PS51192"/>
    </source>
</evidence>
<dbReference type="PANTHER" id="PTHR47961">
    <property type="entry name" value="DNA POLYMERASE THETA, PUTATIVE (AFU_ORTHOLOGUE AFUA_1G05260)-RELATED"/>
    <property type="match status" value="1"/>
</dbReference>
<evidence type="ECO:0000256" key="4">
    <source>
        <dbReference type="ARBA" id="ARBA00022490"/>
    </source>
</evidence>
<name>A0A9W3AQF7_BIOGL</name>
<keyword evidence="12" id="KW-0413">Isomerase</keyword>
<dbReference type="SUPFAM" id="SSF158702">
    <property type="entry name" value="Sec63 N-terminal domain-like"/>
    <property type="match status" value="2"/>
</dbReference>
<dbReference type="SMART" id="SM00973">
    <property type="entry name" value="Sec63"/>
    <property type="match status" value="2"/>
</dbReference>
<dbReference type="InterPro" id="IPR057842">
    <property type="entry name" value="WH_MER3"/>
</dbReference>
<dbReference type="InterPro" id="IPR036388">
    <property type="entry name" value="WH-like_DNA-bd_sf"/>
</dbReference>
<evidence type="ECO:0000256" key="13">
    <source>
        <dbReference type="ARBA" id="ARBA00023242"/>
    </source>
</evidence>
<keyword evidence="13" id="KW-0539">Nucleus</keyword>
<dbReference type="RefSeq" id="XP_055889429.1">
    <property type="nucleotide sequence ID" value="XM_056033454.1"/>
</dbReference>
<dbReference type="PROSITE" id="PS51192">
    <property type="entry name" value="HELICASE_ATP_BIND_1"/>
    <property type="match status" value="2"/>
</dbReference>
<dbReference type="SMART" id="SM00490">
    <property type="entry name" value="HELICc"/>
    <property type="match status" value="2"/>
</dbReference>
<dbReference type="FunFam" id="2.60.40.150:FF:000004">
    <property type="entry name" value="RNA helicase, activating signal cointegrator 1"/>
    <property type="match status" value="1"/>
</dbReference>
<keyword evidence="9" id="KW-0347">Helicase</keyword>
<gene>
    <name evidence="18" type="primary">LOC106057501</name>
</gene>
<comment type="similarity">
    <text evidence="3">Belongs to the helicase family. SKI2 subfamily.</text>
</comment>
<dbReference type="InterPro" id="IPR001650">
    <property type="entry name" value="Helicase_C-like"/>
</dbReference>
<evidence type="ECO:0000256" key="6">
    <source>
        <dbReference type="ARBA" id="ARBA00022741"/>
    </source>
</evidence>
<dbReference type="InterPro" id="IPR027417">
    <property type="entry name" value="P-loop_NTPase"/>
</dbReference>
<evidence type="ECO:0000256" key="11">
    <source>
        <dbReference type="ARBA" id="ARBA00023204"/>
    </source>
</evidence>
<dbReference type="GeneID" id="106057501"/>
<dbReference type="FunFam" id="3.40.50.300:FF:000198">
    <property type="entry name" value="Activating signal cointegrator 1 complex subunit"/>
    <property type="match status" value="1"/>
</dbReference>
<keyword evidence="4" id="KW-0963">Cytoplasm</keyword>
<feature type="domain" description="Helicase ATP-binding" evidence="15">
    <location>
        <begin position="485"/>
        <end position="668"/>
    </location>
</feature>
<evidence type="ECO:0000256" key="10">
    <source>
        <dbReference type="ARBA" id="ARBA00022840"/>
    </source>
</evidence>
<dbReference type="GO" id="GO:0005524">
    <property type="term" value="F:ATP binding"/>
    <property type="evidence" value="ECO:0007669"/>
    <property type="project" value="UniProtKB-KW"/>
</dbReference>
<dbReference type="FunFam" id="1.10.3380.10:FF:000001">
    <property type="entry name" value="U5 small nuclear ribonucleoprotein helicase"/>
    <property type="match status" value="1"/>
</dbReference>
<dbReference type="OrthoDB" id="5575at2759"/>
<evidence type="ECO:0000256" key="5">
    <source>
        <dbReference type="ARBA" id="ARBA00022737"/>
    </source>
</evidence>
<sequence>MPELPRLSGALRAFGTVSQSDEVGPTNDLALRKSLALEKQKSRSSSWRSFRDVIKQNAKAGAHDVEDVLKQLLTTAKHIVGSEESAETIECAAAFLFDVFKSVENVGQREAYQLRCTFGPFPASEATKACQLVKKIIGWLPASVLEELTSQREEGDGAPTNEEFGHSIKFTMSFETSDDELSSDDEDETKVGFKNVDLKYVDKLVTSEREEATVRNKTGSSNFDSTWMKAIIGKYFEGSEATLALGLDELTSTVYDVLCSEKKDDELQNELFDLLGFDRFELIQQLLVNRANIIKAFTAESTRAILQQIPKKKPDNERPAYGCQVTVQSVEEKLLAKQLRKEGKRLMKKDGKFTMEENEIAEALDMTPEELRAARVAELEAARSAPLFSGRASSYIRQEKFPYVFDSLAEAQQSSAYIAGSKIVLPENFKRKDDKLYEEISIPPSDPAPTDIAKDRIRIDSLDEIAQRAFPKTESLNRIQSVVFNAAYKTNENLLICAPTGAGKTNIAMLTILREVKQHIYQGVIKKDEFKIVYVAPMKALAAEMVRNLGGRLQALGITVKELTGDMSLTKQEILNTQMLVTTPEKWDVVTRKSTGDVALAQLVRLLIIDEVHLLHDDRGPVIETLVARTKRQVESSQSMIRIVGLSATLPNYLDVAEFLNVNPYTGLFFFDGRFRPVPLGQTFIGIKTVNKMKQLKDFNDVCYEKCVKQVRDGHQVMVFVHARNETVRTAFTLIELAKNRGDSSLFQADQSRSLGDAQRAISNSRNKQLREMFTEGFGIHHAGMLRQDRNLVERYFAEGHIKVLVCTSTLAWGVNLPAHAVIIKGTQIYDAKRGSFVDLGILDVMQIFGRAGRPQFDTFGHGTILTTHDKLSHYLSLMTRQNPIESQFINSLTDNLNAEISLGTVTNIEEAVTWLSYTYLFVRMRKNPLVYGVSTNYWQDDPQLEMHRRELIISAARSLDKAKMIRFEERTQFMFATDVGRTASNFYIKYDTVEIINEQSKPIMTEGEILNLVSSSQEFDQIKVREDEMDELDRLTSDGCEMVVFGGKENSHGKVNILLQSYISRCSVDSFSLVSDMAYIAQNAARILRALFEMAIKNSNPIMASRLLEMCKMVDKRLWGFENPMRQFSMLSPEILTKLENKRLLPDKMKEMDSKDIGLLVSHQKMGPVIKRCVHQIPSLELDASIQPITRTVLRVRLDITANFRWDDKVHGGSAEPFWIWVEDPDTNHIYHTEYFLMHKKQVLSQEPQQLVFTIPISEPMPSQYYVKAVSDRWLGCSNTHPMSFQHLILPEQHPPHTDLLTLQPLPISALKDLRYQSLYKFSHFNPVQTQIFHTLYHSDCNVLLGAPTGSGKTVAAELAIFRVFNEYPNAKAVYIAPLKALVRERMEDWKIRIEEKLGKKVVELTGDVTPDMRAVANADLIVTTPEKWDGVSRSWQTRSYVKAVALLVIDEIHLLGDDRGPVLEVIVSRTNFISSHTEKPVRVVGLSTALANARDLADWLAIKEMGLFNFRPSVRPVPLEVHVKGFPGQHYCPRMATMNKPTFQAIKSHSPFKPVLIFVSSRRQTRLTALDLIAYLAAEDNPKQWLHLPEEDMEQICGSVKESNLKLTLAFGIGIHHAGLTERDRKVVEELFVNQKIQVLIATSTLAWGVNFPAHLVVVKGTEYFDGKTRRYVDFPITDVLQMMGRAGRPQFDDQGVAVILVHDVKKHFYKKFLYEPFPVESNLLEVMADHLNAEVVSGTISSKQDAMDYITWTYFFRRLLRNPSFYHLDDTDHASINKYLSGLVGKSLMELEMSYCLEVAEDNRTITPMTLGRIASYYYLKHTTVRMFRDVMSSQCTIPELIDILSNASEFAELPVRHNEDQLNGDLANQIPLEVNMSSLDSSHTKANILLQAYFTHVTLPSSDYHTDTKSVLDQAIRVLQAMLDVSADEGWLVTSLNVIMLIQMVVQGRWWYDSNLLTLPHIQTYHISCFRSLGKRNDMKNSLNVTGPIETLPELMDICDGKHERLASLLDGIMEQQQVDQLFDVLVGLPKIEVNVEVKGWLAEERQSCTRQANIRYNGGFRPESCWLTVHADQEYLFHVTLRRINRSKKTDSKAHSLTFPKPKDEGWIIVVGNIETREVIALKRVGCVRGRTTANISIFTPQTVGRVIYTLYLMSDAYLGLDQQYDVCLDVLEPSIEAQVNSEVKADDDY</sequence>
<dbReference type="InterPro" id="IPR003593">
    <property type="entry name" value="AAA+_ATPase"/>
</dbReference>
<keyword evidence="7" id="KW-0227">DNA damage</keyword>
<dbReference type="FunFam" id="3.40.50.300:FF:000062">
    <property type="entry name" value="U5 small nuclear ribonucleoprotein helicase"/>
    <property type="match status" value="1"/>
</dbReference>
<dbReference type="PIRSF" id="PIRSF039073">
    <property type="entry name" value="BRR2"/>
    <property type="match status" value="1"/>
</dbReference>
<dbReference type="PANTHER" id="PTHR47961:SF13">
    <property type="entry name" value="ACTIVATING SIGNAL COINTEGRATOR 1 COMPLEX SUBUNIT 3"/>
    <property type="match status" value="1"/>
</dbReference>
<dbReference type="Gene3D" id="1.10.3380.10">
    <property type="entry name" value="Sec63 N-terminal domain-like domain"/>
    <property type="match status" value="2"/>
</dbReference>
<dbReference type="InterPro" id="IPR011545">
    <property type="entry name" value="DEAD/DEAH_box_helicase_dom"/>
</dbReference>
<evidence type="ECO:0000256" key="3">
    <source>
        <dbReference type="ARBA" id="ARBA00010140"/>
    </source>
</evidence>
<accession>A0A9W3AQF7</accession>
<dbReference type="Pfam" id="PF02889">
    <property type="entry name" value="Sec63"/>
    <property type="match status" value="2"/>
</dbReference>
<evidence type="ECO:0000256" key="1">
    <source>
        <dbReference type="ARBA" id="ARBA00004324"/>
    </source>
</evidence>
<dbReference type="GO" id="GO:0180022">
    <property type="term" value="C:RQC-trigger complex"/>
    <property type="evidence" value="ECO:0007669"/>
    <property type="project" value="UniProtKB-ARBA"/>
</dbReference>
<dbReference type="GO" id="GO:0006397">
    <property type="term" value="P:mRNA processing"/>
    <property type="evidence" value="ECO:0007669"/>
    <property type="project" value="UniProtKB-ARBA"/>
</dbReference>
<keyword evidence="6" id="KW-0547">Nucleotide-binding</keyword>
<dbReference type="InterPro" id="IPR014001">
    <property type="entry name" value="Helicase_ATP-bd"/>
</dbReference>
<dbReference type="Gene3D" id="1.10.10.10">
    <property type="entry name" value="Winged helix-like DNA-binding domain superfamily/Winged helix DNA-binding domain"/>
    <property type="match status" value="2"/>
</dbReference>
<dbReference type="SUPFAM" id="SSF52540">
    <property type="entry name" value="P-loop containing nucleoside triphosphate hydrolases"/>
    <property type="match status" value="3"/>
</dbReference>
<dbReference type="PROSITE" id="PS51194">
    <property type="entry name" value="HELICASE_CTER"/>
    <property type="match status" value="2"/>
</dbReference>